<evidence type="ECO:0000313" key="3">
    <source>
        <dbReference type="Proteomes" id="UP000050700"/>
    </source>
</evidence>
<protein>
    <submittedName>
        <fullName evidence="2">Uncharacterized protein</fullName>
    </submittedName>
</protein>
<dbReference type="PATRIC" id="fig|727.582.peg.1766"/>
<accession>A0A158SZK4</accession>
<proteinExistence type="predicted"/>
<dbReference type="AlphaFoldDB" id="A0A158SZK4"/>
<dbReference type="RefSeq" id="WP_005662661.1">
    <property type="nucleotide sequence ID" value="NZ_UEUT01000012.1"/>
</dbReference>
<evidence type="ECO:0000313" key="2">
    <source>
        <dbReference type="EMBL" id="KIS36298.1"/>
    </source>
</evidence>
<feature type="region of interest" description="Disordered" evidence="1">
    <location>
        <begin position="1"/>
        <end position="30"/>
    </location>
</feature>
<feature type="compositionally biased region" description="Basic and acidic residues" evidence="1">
    <location>
        <begin position="1"/>
        <end position="23"/>
    </location>
</feature>
<dbReference type="EMBL" id="JMQP01000002">
    <property type="protein sequence ID" value="KIS36298.1"/>
    <property type="molecule type" value="Genomic_DNA"/>
</dbReference>
<sequence length="50" mass="5852">MAACDDKPKMTEQTKTTDQEKVTVEQPAHQLKTRDKTNCYLAFLYLRTLF</sequence>
<evidence type="ECO:0000256" key="1">
    <source>
        <dbReference type="SAM" id="MobiDB-lite"/>
    </source>
</evidence>
<name>A0A158SZK4_HAEIF</name>
<comment type="caution">
    <text evidence="2">The sequence shown here is derived from an EMBL/GenBank/DDBJ whole genome shotgun (WGS) entry which is preliminary data.</text>
</comment>
<dbReference type="Proteomes" id="UP000050700">
    <property type="component" value="Unassembled WGS sequence"/>
</dbReference>
<organism evidence="2 3">
    <name type="scientific">Haemophilus influenzae</name>
    <dbReference type="NCBI Taxonomy" id="727"/>
    <lineage>
        <taxon>Bacteria</taxon>
        <taxon>Pseudomonadati</taxon>
        <taxon>Pseudomonadota</taxon>
        <taxon>Gammaproteobacteria</taxon>
        <taxon>Pasteurellales</taxon>
        <taxon>Pasteurellaceae</taxon>
        <taxon>Haemophilus</taxon>
    </lineage>
</organism>
<gene>
    <name evidence="2" type="ORF">NTHI1209_01941</name>
</gene>
<reference evidence="2 3" key="1">
    <citation type="submission" date="2014-05" db="EMBL/GenBank/DDBJ databases">
        <title>Methylome analysis of the phasevarions of Haemophilus influenzae.</title>
        <authorList>
            <person name="Atack J.M."/>
            <person name="Fox K.L."/>
            <person name="Power P.M."/>
            <person name="Clark T."/>
            <person name="Jurcisek J."/>
            <person name="Korlach J."/>
            <person name="Bakaletz L.O."/>
            <person name="Jennings M.P."/>
        </authorList>
    </citation>
    <scope>NUCLEOTIDE SEQUENCE [LARGE SCALE GENOMIC DNA]</scope>
    <source>
        <strain evidence="2 3">1209</strain>
    </source>
</reference>